<feature type="domain" description="Cytochrome b561 bacterial/Ni-hydrogenase" evidence="14">
    <location>
        <begin position="46"/>
        <end position="200"/>
    </location>
</feature>
<evidence type="ECO:0000313" key="15">
    <source>
        <dbReference type="EMBL" id="PWE52103.1"/>
    </source>
</evidence>
<evidence type="ECO:0000256" key="9">
    <source>
        <dbReference type="ARBA" id="ARBA00022989"/>
    </source>
</evidence>
<evidence type="ECO:0000256" key="11">
    <source>
        <dbReference type="ARBA" id="ARBA00023136"/>
    </source>
</evidence>
<feature type="transmembrane region" description="Helical" evidence="13">
    <location>
        <begin position="51"/>
        <end position="71"/>
    </location>
</feature>
<evidence type="ECO:0000256" key="5">
    <source>
        <dbReference type="ARBA" id="ARBA00022617"/>
    </source>
</evidence>
<comment type="similarity">
    <text evidence="12">Belongs to the cytochrome b561 family.</text>
</comment>
<evidence type="ECO:0000256" key="10">
    <source>
        <dbReference type="ARBA" id="ARBA00023004"/>
    </source>
</evidence>
<comment type="caution">
    <text evidence="15">The sequence shown here is derived from an EMBL/GenBank/DDBJ whole genome shotgun (WGS) entry which is preliminary data.</text>
</comment>
<evidence type="ECO:0000259" key="14">
    <source>
        <dbReference type="Pfam" id="PF01292"/>
    </source>
</evidence>
<keyword evidence="8" id="KW-0249">Electron transport</keyword>
<evidence type="ECO:0000256" key="1">
    <source>
        <dbReference type="ARBA" id="ARBA00001970"/>
    </source>
</evidence>
<dbReference type="EMBL" id="QFBC01000037">
    <property type="protein sequence ID" value="PWE52103.1"/>
    <property type="molecule type" value="Genomic_DNA"/>
</dbReference>
<proteinExistence type="inferred from homology"/>
<organism evidence="15 16">
    <name type="scientific">Metarhizobium album</name>
    <dbReference type="NCBI Taxonomy" id="2182425"/>
    <lineage>
        <taxon>Bacteria</taxon>
        <taxon>Pseudomonadati</taxon>
        <taxon>Pseudomonadota</taxon>
        <taxon>Alphaproteobacteria</taxon>
        <taxon>Hyphomicrobiales</taxon>
        <taxon>Rhizobiaceae</taxon>
        <taxon>Metarhizobium</taxon>
    </lineage>
</organism>
<accession>A0A2U2DFK6</accession>
<name>A0A2U2DFK6_9HYPH</name>
<dbReference type="InterPro" id="IPR011577">
    <property type="entry name" value="Cyt_b561_bac/Ni-Hgenase"/>
</dbReference>
<feature type="transmembrane region" description="Helical" evidence="13">
    <location>
        <begin position="91"/>
        <end position="112"/>
    </location>
</feature>
<keyword evidence="16" id="KW-1185">Reference proteome</keyword>
<comment type="cofactor">
    <cofactor evidence="1">
        <name>heme b</name>
        <dbReference type="ChEBI" id="CHEBI:60344"/>
    </cofactor>
</comment>
<dbReference type="SUPFAM" id="SSF81342">
    <property type="entry name" value="Transmembrane di-heme cytochromes"/>
    <property type="match status" value="1"/>
</dbReference>
<reference evidence="15 16" key="1">
    <citation type="submission" date="2018-05" db="EMBL/GenBank/DDBJ databases">
        <title>The draft genome of strain NS-104.</title>
        <authorList>
            <person name="Hang P."/>
            <person name="Jiang J."/>
        </authorList>
    </citation>
    <scope>NUCLEOTIDE SEQUENCE [LARGE SCALE GENOMIC DNA]</scope>
    <source>
        <strain evidence="15 16">NS-104</strain>
    </source>
</reference>
<keyword evidence="5" id="KW-0349">Heme</keyword>
<evidence type="ECO:0000256" key="3">
    <source>
        <dbReference type="ARBA" id="ARBA00022448"/>
    </source>
</evidence>
<evidence type="ECO:0000313" key="16">
    <source>
        <dbReference type="Proteomes" id="UP000245252"/>
    </source>
</evidence>
<keyword evidence="9 13" id="KW-1133">Transmembrane helix</keyword>
<evidence type="ECO:0000256" key="13">
    <source>
        <dbReference type="SAM" id="Phobius"/>
    </source>
</evidence>
<evidence type="ECO:0000256" key="2">
    <source>
        <dbReference type="ARBA" id="ARBA00004651"/>
    </source>
</evidence>
<dbReference type="PANTHER" id="PTHR30529:SF1">
    <property type="entry name" value="CYTOCHROME B561 HOMOLOG 2"/>
    <property type="match status" value="1"/>
</dbReference>
<evidence type="ECO:0000256" key="8">
    <source>
        <dbReference type="ARBA" id="ARBA00022982"/>
    </source>
</evidence>
<evidence type="ECO:0000256" key="12">
    <source>
        <dbReference type="ARBA" id="ARBA00037975"/>
    </source>
</evidence>
<keyword evidence="3" id="KW-0813">Transport</keyword>
<dbReference type="AlphaFoldDB" id="A0A2U2DFK6"/>
<feature type="transmembrane region" description="Helical" evidence="13">
    <location>
        <begin position="139"/>
        <end position="157"/>
    </location>
</feature>
<dbReference type="Pfam" id="PF01292">
    <property type="entry name" value="Ni_hydr_CYTB"/>
    <property type="match status" value="1"/>
</dbReference>
<keyword evidence="10" id="KW-0408">Iron</keyword>
<dbReference type="GO" id="GO:0046872">
    <property type="term" value="F:metal ion binding"/>
    <property type="evidence" value="ECO:0007669"/>
    <property type="project" value="UniProtKB-KW"/>
</dbReference>
<keyword evidence="11 13" id="KW-0472">Membrane</keyword>
<gene>
    <name evidence="15" type="ORF">DEM27_32855</name>
</gene>
<evidence type="ECO:0000256" key="6">
    <source>
        <dbReference type="ARBA" id="ARBA00022692"/>
    </source>
</evidence>
<keyword evidence="4" id="KW-1003">Cell membrane</keyword>
<dbReference type="GO" id="GO:0005886">
    <property type="term" value="C:plasma membrane"/>
    <property type="evidence" value="ECO:0007669"/>
    <property type="project" value="UniProtKB-SubCell"/>
</dbReference>
<feature type="transmembrane region" description="Helical" evidence="13">
    <location>
        <begin position="172"/>
        <end position="190"/>
    </location>
</feature>
<dbReference type="GO" id="GO:0020037">
    <property type="term" value="F:heme binding"/>
    <property type="evidence" value="ECO:0007669"/>
    <property type="project" value="TreeGrafter"/>
</dbReference>
<dbReference type="InterPro" id="IPR016174">
    <property type="entry name" value="Di-haem_cyt_TM"/>
</dbReference>
<dbReference type="GO" id="GO:0009055">
    <property type="term" value="F:electron transfer activity"/>
    <property type="evidence" value="ECO:0007669"/>
    <property type="project" value="InterPro"/>
</dbReference>
<evidence type="ECO:0000256" key="4">
    <source>
        <dbReference type="ARBA" id="ARBA00022475"/>
    </source>
</evidence>
<keyword evidence="7" id="KW-0479">Metal-binding</keyword>
<dbReference type="PANTHER" id="PTHR30529">
    <property type="entry name" value="CYTOCHROME B561"/>
    <property type="match status" value="1"/>
</dbReference>
<keyword evidence="6 13" id="KW-0812">Transmembrane</keyword>
<dbReference type="InterPro" id="IPR052168">
    <property type="entry name" value="Cytochrome_b561_oxidase"/>
</dbReference>
<protein>
    <submittedName>
        <fullName evidence="15">Cytochrome B</fullName>
    </submittedName>
</protein>
<dbReference type="Proteomes" id="UP000245252">
    <property type="component" value="Unassembled WGS sequence"/>
</dbReference>
<evidence type="ECO:0000256" key="7">
    <source>
        <dbReference type="ARBA" id="ARBA00022723"/>
    </source>
</evidence>
<comment type="subcellular location">
    <subcellularLocation>
        <location evidence="2">Cell membrane</location>
        <topology evidence="2">Multi-pass membrane protein</topology>
    </subcellularLocation>
</comment>
<sequence length="206" mass="22472">MLSSSVDTTNVAGRRVGELCLDRGVIVSKRSRKMEDVIMAEKVTGYSATQIALHWAVVVLVTFQFLAHNAIEASWTSFVDGEPPPVGNTVLTYMHVTAGLLVLGLALCRLYLRISRGAPAPPHDEPQFLKLISEGVHGMIYLLLLALPSSGAVAWFMGVRPAAGIHGLLEKLLLFLIAAHIAGALFQHLVRRSDVMMRMFDPERSS</sequence>
<dbReference type="GO" id="GO:0022904">
    <property type="term" value="P:respiratory electron transport chain"/>
    <property type="evidence" value="ECO:0007669"/>
    <property type="project" value="InterPro"/>
</dbReference>